<organism evidence="3 4">
    <name type="scientific">Romanomermis culicivorax</name>
    <name type="common">Nematode worm</name>
    <dbReference type="NCBI Taxonomy" id="13658"/>
    <lineage>
        <taxon>Eukaryota</taxon>
        <taxon>Metazoa</taxon>
        <taxon>Ecdysozoa</taxon>
        <taxon>Nematoda</taxon>
        <taxon>Enoplea</taxon>
        <taxon>Dorylaimia</taxon>
        <taxon>Mermithida</taxon>
        <taxon>Mermithoidea</taxon>
        <taxon>Mermithidae</taxon>
        <taxon>Romanomermis</taxon>
    </lineage>
</organism>
<dbReference type="Proteomes" id="UP000887565">
    <property type="component" value="Unplaced"/>
</dbReference>
<dbReference type="InterPro" id="IPR036186">
    <property type="entry name" value="Serpin_sf"/>
</dbReference>
<dbReference type="PANTHER" id="PTHR11461:SF211">
    <property type="entry name" value="GH10112P-RELATED"/>
    <property type="match status" value="1"/>
</dbReference>
<dbReference type="SUPFAM" id="SSF56574">
    <property type="entry name" value="Serpins"/>
    <property type="match status" value="1"/>
</dbReference>
<accession>A0A915K1X2</accession>
<evidence type="ECO:0000313" key="3">
    <source>
        <dbReference type="Proteomes" id="UP000887565"/>
    </source>
</evidence>
<protein>
    <submittedName>
        <fullName evidence="4">Serpin domain-containing protein</fullName>
    </submittedName>
</protein>
<dbReference type="InterPro" id="IPR023796">
    <property type="entry name" value="Serpin_dom"/>
</dbReference>
<dbReference type="WBParaSite" id="nRc.2.0.1.t32319-RA">
    <property type="protein sequence ID" value="nRc.2.0.1.t32319-RA"/>
    <property type="gene ID" value="nRc.2.0.1.g32319"/>
</dbReference>
<dbReference type="InterPro" id="IPR042178">
    <property type="entry name" value="Serpin_sf_1"/>
</dbReference>
<name>A0A915K1X2_ROMCU</name>
<reference evidence="4" key="1">
    <citation type="submission" date="2022-11" db="UniProtKB">
        <authorList>
            <consortium name="WormBaseParasite"/>
        </authorList>
    </citation>
    <scope>IDENTIFICATION</scope>
</reference>
<dbReference type="Pfam" id="PF00079">
    <property type="entry name" value="Serpin"/>
    <property type="match status" value="1"/>
</dbReference>
<dbReference type="PROSITE" id="PS00284">
    <property type="entry name" value="SERPIN"/>
    <property type="match status" value="1"/>
</dbReference>
<comment type="similarity">
    <text evidence="1">Belongs to the serpin family.</text>
</comment>
<feature type="domain" description="Serpin" evidence="2">
    <location>
        <begin position="9"/>
        <end position="174"/>
    </location>
</feature>
<dbReference type="InterPro" id="IPR000215">
    <property type="entry name" value="Serpin_fam"/>
</dbReference>
<dbReference type="Gene3D" id="2.30.39.10">
    <property type="entry name" value="Alpha-1-antitrypsin, domain 1"/>
    <property type="match status" value="1"/>
</dbReference>
<dbReference type="InterPro" id="IPR042185">
    <property type="entry name" value="Serpin_sf_2"/>
</dbReference>
<dbReference type="AlphaFoldDB" id="A0A915K1X2"/>
<dbReference type="InterPro" id="IPR023795">
    <property type="entry name" value="Serpin_CS"/>
</dbReference>
<dbReference type="Gene3D" id="3.30.497.10">
    <property type="entry name" value="Antithrombin, subunit I, domain 2"/>
    <property type="match status" value="1"/>
</dbReference>
<evidence type="ECO:0000256" key="1">
    <source>
        <dbReference type="ARBA" id="ARBA00009500"/>
    </source>
</evidence>
<evidence type="ECO:0000313" key="4">
    <source>
        <dbReference type="WBParaSite" id="nRc.2.0.1.t32319-RA"/>
    </source>
</evidence>
<evidence type="ECO:0000259" key="2">
    <source>
        <dbReference type="Pfam" id="PF00079"/>
    </source>
</evidence>
<dbReference type="GO" id="GO:0005615">
    <property type="term" value="C:extracellular space"/>
    <property type="evidence" value="ECO:0007669"/>
    <property type="project" value="InterPro"/>
</dbReference>
<proteinExistence type="inferred from homology"/>
<dbReference type="GO" id="GO:0004867">
    <property type="term" value="F:serine-type endopeptidase inhibitor activity"/>
    <property type="evidence" value="ECO:0007669"/>
    <property type="project" value="InterPro"/>
</dbReference>
<keyword evidence="3" id="KW-1185">Reference proteome</keyword>
<sequence>MSQTCVRLFYGETSQAIAVGLPYGDKEQMVAFFIMPKQKYGLQALEAKIADEDHLTEILDNSVDYSKVVTVAIPKFKLDLTPYNIRPTLMIMGTTTMFAQGFVDFSKINSQKNLYVTHAAHKAFFEAKEGTSRLCPNDETSDLDKVFVTFNQPFVLAVVEKSTRNLLLYGHVMSVD</sequence>
<dbReference type="PANTHER" id="PTHR11461">
    <property type="entry name" value="SERINE PROTEASE INHIBITOR, SERPIN"/>
    <property type="match status" value="1"/>
</dbReference>